<dbReference type="SUPFAM" id="SSF56228">
    <property type="entry name" value="Aldehyde ferredoxin oxidoreductase, N-terminal domain"/>
    <property type="match status" value="1"/>
</dbReference>
<dbReference type="PANTHER" id="PTHR30038">
    <property type="entry name" value="ALDEHYDE FERREDOXIN OXIDOREDUCTASE"/>
    <property type="match status" value="1"/>
</dbReference>
<dbReference type="GO" id="GO:0051536">
    <property type="term" value="F:iron-sulfur cluster binding"/>
    <property type="evidence" value="ECO:0007669"/>
    <property type="project" value="InterPro"/>
</dbReference>
<gene>
    <name evidence="2" type="ORF">LCGC14_2849270</name>
</gene>
<dbReference type="Gene3D" id="3.60.9.10">
    <property type="entry name" value="Aldehyde ferredoxin oxidoreductase, N-terminal domain"/>
    <property type="match status" value="1"/>
</dbReference>
<dbReference type="InterPro" id="IPR051919">
    <property type="entry name" value="W-dependent_AOR"/>
</dbReference>
<evidence type="ECO:0000313" key="2">
    <source>
        <dbReference type="EMBL" id="KKK77867.1"/>
    </source>
</evidence>
<dbReference type="InterPro" id="IPR036503">
    <property type="entry name" value="Ald_Fedxn_OxRdtase_N_sf"/>
</dbReference>
<dbReference type="AlphaFoldDB" id="A0A0F8Y911"/>
<feature type="non-terminal residue" evidence="2">
    <location>
        <position position="81"/>
    </location>
</feature>
<evidence type="ECO:0000259" key="1">
    <source>
        <dbReference type="Pfam" id="PF02730"/>
    </source>
</evidence>
<dbReference type="GO" id="GO:0016625">
    <property type="term" value="F:oxidoreductase activity, acting on the aldehyde or oxo group of donors, iron-sulfur protein as acceptor"/>
    <property type="evidence" value="ECO:0007669"/>
    <property type="project" value="InterPro"/>
</dbReference>
<protein>
    <recommendedName>
        <fullName evidence="1">Aldehyde ferredoxin oxidoreductase N-terminal domain-containing protein</fullName>
    </recommendedName>
</protein>
<reference evidence="2" key="1">
    <citation type="journal article" date="2015" name="Nature">
        <title>Complex archaea that bridge the gap between prokaryotes and eukaryotes.</title>
        <authorList>
            <person name="Spang A."/>
            <person name="Saw J.H."/>
            <person name="Jorgensen S.L."/>
            <person name="Zaremba-Niedzwiedzka K."/>
            <person name="Martijn J."/>
            <person name="Lind A.E."/>
            <person name="van Eijk R."/>
            <person name="Schleper C."/>
            <person name="Guy L."/>
            <person name="Ettema T.J."/>
        </authorList>
    </citation>
    <scope>NUCLEOTIDE SEQUENCE</scope>
</reference>
<dbReference type="InterPro" id="IPR013983">
    <property type="entry name" value="Ald_Fedxn_OxRdtase_N"/>
</dbReference>
<organism evidence="2">
    <name type="scientific">marine sediment metagenome</name>
    <dbReference type="NCBI Taxonomy" id="412755"/>
    <lineage>
        <taxon>unclassified sequences</taxon>
        <taxon>metagenomes</taxon>
        <taxon>ecological metagenomes</taxon>
    </lineage>
</organism>
<comment type="caution">
    <text evidence="2">The sequence shown here is derived from an EMBL/GenBank/DDBJ whole genome shotgun (WGS) entry which is preliminary data.</text>
</comment>
<proteinExistence type="predicted"/>
<name>A0A0F8Y911_9ZZZZ</name>
<dbReference type="Pfam" id="PF02730">
    <property type="entry name" value="AFOR_N"/>
    <property type="match status" value="1"/>
</dbReference>
<dbReference type="PANTHER" id="PTHR30038:SF0">
    <property type="entry name" value="TUNGSTEN-CONTAINING ALDEHYDE FERREDOXIN OXIDOREDUCTASE"/>
    <property type="match status" value="1"/>
</dbReference>
<feature type="domain" description="Aldehyde ferredoxin oxidoreductase N-terminal" evidence="1">
    <location>
        <begin position="7"/>
        <end position="81"/>
    </location>
</feature>
<dbReference type="EMBL" id="LAZR01054749">
    <property type="protein sequence ID" value="KKK77867.1"/>
    <property type="molecule type" value="Genomic_DNA"/>
</dbReference>
<accession>A0A0F8Y911</accession>
<sequence length="81" mass="8514">MLDADKKILRVDMGTLTTRFENIRDDWKYLGGRGLSSAIVNAEVPGRCDALGKLNKFVVAPGMITGTTAPSSGSLSVGGKS</sequence>